<gene>
    <name evidence="1" type="ORF">V3328_04765</name>
</gene>
<organism evidence="1 2">
    <name type="scientific">Microbaculum marinum</name>
    <dbReference type="NCBI Taxonomy" id="1764581"/>
    <lineage>
        <taxon>Bacteria</taxon>
        <taxon>Pseudomonadati</taxon>
        <taxon>Pseudomonadota</taxon>
        <taxon>Alphaproteobacteria</taxon>
        <taxon>Hyphomicrobiales</taxon>
        <taxon>Tepidamorphaceae</taxon>
        <taxon>Microbaculum</taxon>
    </lineage>
</organism>
<comment type="caution">
    <text evidence="1">The sequence shown here is derived from an EMBL/GenBank/DDBJ whole genome shotgun (WGS) entry which is preliminary data.</text>
</comment>
<dbReference type="RefSeq" id="WP_340328518.1">
    <property type="nucleotide sequence ID" value="NZ_JAZHOF010000002.1"/>
</dbReference>
<sequence>MKHTGLAVIESNWLRKQNISVRGLFDLVANIACENPNAYHYEMANSEAGLKEAIPRIGAYPECRYLCLAMHGDFDGLQTLSGQRLSRTELRNLLSQIKDTDRSKLRGLHLGSCLFASERLAAFLFEREIGVHWIAGYSKEVDWLDSSAMDLLFLNELLNHNDMTEIQRIEGTASRLLDIAAGLVRDLGFGIFVRKRRTGGIKNLLTSAYLEEE</sequence>
<evidence type="ECO:0000313" key="1">
    <source>
        <dbReference type="EMBL" id="MEJ8570772.1"/>
    </source>
</evidence>
<dbReference type="EMBL" id="JAZHOF010000002">
    <property type="protein sequence ID" value="MEJ8570772.1"/>
    <property type="molecule type" value="Genomic_DNA"/>
</dbReference>
<keyword evidence="2" id="KW-1185">Reference proteome</keyword>
<proteinExistence type="predicted"/>
<evidence type="ECO:0000313" key="2">
    <source>
        <dbReference type="Proteomes" id="UP001378188"/>
    </source>
</evidence>
<reference evidence="1 2" key="1">
    <citation type="submission" date="2024-02" db="EMBL/GenBank/DDBJ databases">
        <title>Genome analysis and characterization of Microbaculum marinisediminis sp. nov., isolated from marine sediment.</title>
        <authorList>
            <person name="Du Z.-J."/>
            <person name="Ye Y.-Q."/>
            <person name="Zhang Z.-R."/>
            <person name="Yuan S.-M."/>
            <person name="Zhang X.-Y."/>
        </authorList>
    </citation>
    <scope>NUCLEOTIDE SEQUENCE [LARGE SCALE GENOMIC DNA]</scope>
    <source>
        <strain evidence="1 2">SDUM1044001</strain>
    </source>
</reference>
<dbReference type="Proteomes" id="UP001378188">
    <property type="component" value="Unassembled WGS sequence"/>
</dbReference>
<name>A0AAW9RKN0_9HYPH</name>
<dbReference type="AlphaFoldDB" id="A0AAW9RKN0"/>
<protein>
    <submittedName>
        <fullName evidence="1">Uncharacterized protein</fullName>
    </submittedName>
</protein>
<accession>A0AAW9RKN0</accession>